<evidence type="ECO:0000256" key="1">
    <source>
        <dbReference type="SAM" id="MobiDB-lite"/>
    </source>
</evidence>
<keyword evidence="3" id="KW-1185">Reference proteome</keyword>
<organism evidence="2 3">
    <name type="scientific">Candidatus Endonucleibacter bathymodioli</name>
    <dbReference type="NCBI Taxonomy" id="539814"/>
    <lineage>
        <taxon>Bacteria</taxon>
        <taxon>Pseudomonadati</taxon>
        <taxon>Pseudomonadota</taxon>
        <taxon>Gammaproteobacteria</taxon>
        <taxon>Oceanospirillales</taxon>
        <taxon>Endozoicomonadaceae</taxon>
        <taxon>Candidatus Endonucleibacter</taxon>
    </lineage>
</organism>
<evidence type="ECO:0000313" key="2">
    <source>
        <dbReference type="EMBL" id="MDP0589168.1"/>
    </source>
</evidence>
<comment type="caution">
    <text evidence="2">The sequence shown here is derived from an EMBL/GenBank/DDBJ whole genome shotgun (WGS) entry which is preliminary data.</text>
</comment>
<sequence>MYVNKKVQAHGVNSVTQLDTEPSTSGEAYGKRATSVPVTRASASSAEFSCTQSERRKKESTSGEAYDPNVTYLPNDDGQAANLISIHRQCTLKSQNEKEFSLLFNKELSNLFDNNGLTTSGMMQSTGCIGALQFSRVMFFLCNSSISNDFPKNIIGIGSGNACIEKAFSYMLKANVKCYDNVVDHSNNFMFVEQAEFPKDIGKCLPYDCSKHILFSGYPQGYLGPILSEYIKRGGEMLCTTVENRLFDDMHSGYEDDENVLEQGIVDLIEKKSGESFQFDVSLKSSRRSMSTTYMQFYNWPSVVKQKILLFPSLNTMCSDIELEYFRMKWKKPDRGYAGSIL</sequence>
<evidence type="ECO:0000313" key="3">
    <source>
        <dbReference type="Proteomes" id="UP001178148"/>
    </source>
</evidence>
<name>A0AA90SY16_9GAMM</name>
<reference evidence="2 3" key="1">
    <citation type="journal article" date="2023" name="bioRxiv">
        <title>An intranuclear bacterial parasite of deep-sea mussels expresses apoptosis inhibitors acquired from its host.</title>
        <authorList>
            <person name="Gonzalez Porras M.A."/>
            <person name="Assie A."/>
            <person name="Tietjen M."/>
            <person name="Violette M."/>
            <person name="Kleiner M."/>
            <person name="Gruber-Vodicka H."/>
            <person name="Dubilier N."/>
            <person name="Leisch N."/>
        </authorList>
    </citation>
    <scope>NUCLEOTIDE SEQUENCE [LARGE SCALE GENOMIC DNA]</scope>
    <source>
        <strain evidence="2">IAP13</strain>
    </source>
</reference>
<dbReference type="Proteomes" id="UP001178148">
    <property type="component" value="Unassembled WGS sequence"/>
</dbReference>
<feature type="compositionally biased region" description="Polar residues" evidence="1">
    <location>
        <begin position="41"/>
        <end position="52"/>
    </location>
</feature>
<proteinExistence type="predicted"/>
<dbReference type="EMBL" id="JASXSV010000010">
    <property type="protein sequence ID" value="MDP0589168.1"/>
    <property type="molecule type" value="Genomic_DNA"/>
</dbReference>
<dbReference type="AlphaFoldDB" id="A0AA90SY16"/>
<protein>
    <submittedName>
        <fullName evidence="2">Uncharacterized protein</fullName>
    </submittedName>
</protein>
<feature type="region of interest" description="Disordered" evidence="1">
    <location>
        <begin position="13"/>
        <end position="69"/>
    </location>
</feature>
<feature type="compositionally biased region" description="Polar residues" evidence="1">
    <location>
        <begin position="13"/>
        <end position="26"/>
    </location>
</feature>
<gene>
    <name evidence="2" type="ORF">QS748_08225</name>
</gene>
<accession>A0AA90SY16</accession>